<dbReference type="Pfam" id="PF17917">
    <property type="entry name" value="RT_RNaseH"/>
    <property type="match status" value="1"/>
</dbReference>
<accession>A0A6A3H590</accession>
<keyword evidence="3" id="KW-0548">Nucleotidyltransferase</keyword>
<organism evidence="11 12">
    <name type="scientific">Phytophthora rubi</name>
    <dbReference type="NCBI Taxonomy" id="129364"/>
    <lineage>
        <taxon>Eukaryota</taxon>
        <taxon>Sar</taxon>
        <taxon>Stramenopiles</taxon>
        <taxon>Oomycota</taxon>
        <taxon>Peronosporomycetes</taxon>
        <taxon>Peronosporales</taxon>
        <taxon>Peronosporaceae</taxon>
        <taxon>Phytophthora</taxon>
    </lineage>
</organism>
<keyword evidence="6" id="KW-0255">Endonuclease</keyword>
<evidence type="ECO:0000256" key="5">
    <source>
        <dbReference type="ARBA" id="ARBA00022750"/>
    </source>
</evidence>
<evidence type="ECO:0000256" key="6">
    <source>
        <dbReference type="ARBA" id="ARBA00022759"/>
    </source>
</evidence>
<evidence type="ECO:0000256" key="2">
    <source>
        <dbReference type="ARBA" id="ARBA00022679"/>
    </source>
</evidence>
<dbReference type="Pfam" id="PF00078">
    <property type="entry name" value="RVT_1"/>
    <property type="match status" value="1"/>
</dbReference>
<sequence length="654" mass="72905">MRRLQVANDASEDLKLERTQDAGTVDATVDGLEVKALLLASGADTSLVARGVIDALQADGVLVHIRQVANQELKPIGSGQLVASRVVQFKEVMLATSAGPLMLRNLECFVDESDPSHGLIVGRPIIKILGYSTDELLVRARDAQTEWELAGADDTTAPTAEGTTPLQRVCRLQAAAMETSAPSVAASEDVERYETRTAFPTMAPEVLADLIRTLEQRFKVATEMGLVLEPRARLKAILSTRQDVFRFQFGDDPPVRVAPLQVRLKPGVTPTKSQPRRYSPNDRAFLERHVDALLQHSLVFRNPRSRWASAPRIVRKKEQDHDPLADPRMTVDTRAVNERTEAMPWPMPVLEEYFTFVTHRGMYTPARVPMGATDAVAYCQGVVEEIFGDLLGNGILCWIDDILRYAEDAAALMELLDKVLARCEEYGLKLHAKKCQFFATEVKWCGKLISAQGVRHCPERVQGLIDMPLPRTTGDLQQFLCAINWTRQGIPEYKRLTGDLYAVLERAMVLAGTPKKQKLNRFLLVDAGWSESDTACLNAVRGALVNMVPLAHPSQTAEVCLYADASQDYWGAVVTQIDPSELQLPLEKQNHRPLAFLSGRFAGASSRWATIEKEAFAIVESTRRLEYLLLRPRGFHLYTDHRNLVYMFDPYGSD</sequence>
<dbReference type="Gene3D" id="3.10.10.10">
    <property type="entry name" value="HIV Type 1 Reverse Transcriptase, subunit A, domain 1"/>
    <property type="match status" value="2"/>
</dbReference>
<evidence type="ECO:0000256" key="8">
    <source>
        <dbReference type="ARBA" id="ARBA00022918"/>
    </source>
</evidence>
<name>A0A6A3H590_9STRA</name>
<dbReference type="InterPro" id="IPR043128">
    <property type="entry name" value="Rev_trsase/Diguanyl_cyclase"/>
</dbReference>
<dbReference type="InterPro" id="IPR000477">
    <property type="entry name" value="RT_dom"/>
</dbReference>
<keyword evidence="7" id="KW-0378">Hydrolase</keyword>
<feature type="non-terminal residue" evidence="11">
    <location>
        <position position="654"/>
    </location>
</feature>
<dbReference type="GO" id="GO:0003964">
    <property type="term" value="F:RNA-directed DNA polymerase activity"/>
    <property type="evidence" value="ECO:0007669"/>
    <property type="project" value="UniProtKB-KW"/>
</dbReference>
<evidence type="ECO:0000256" key="3">
    <source>
        <dbReference type="ARBA" id="ARBA00022695"/>
    </source>
</evidence>
<dbReference type="InterPro" id="IPR043502">
    <property type="entry name" value="DNA/RNA_pol_sf"/>
</dbReference>
<keyword evidence="4" id="KW-0540">Nuclease</keyword>
<dbReference type="CDD" id="cd01647">
    <property type="entry name" value="RT_LTR"/>
    <property type="match status" value="1"/>
</dbReference>
<dbReference type="EMBL" id="QXFV01005641">
    <property type="protein sequence ID" value="KAE8964163.1"/>
    <property type="molecule type" value="Genomic_DNA"/>
</dbReference>
<keyword evidence="1" id="KW-0645">Protease</keyword>
<keyword evidence="8" id="KW-0695">RNA-directed DNA polymerase</keyword>
<dbReference type="GO" id="GO:0004519">
    <property type="term" value="F:endonuclease activity"/>
    <property type="evidence" value="ECO:0007669"/>
    <property type="project" value="UniProtKB-KW"/>
</dbReference>
<evidence type="ECO:0008006" key="13">
    <source>
        <dbReference type="Google" id="ProtNLM"/>
    </source>
</evidence>
<dbReference type="GO" id="GO:0004190">
    <property type="term" value="F:aspartic-type endopeptidase activity"/>
    <property type="evidence" value="ECO:0007669"/>
    <property type="project" value="UniProtKB-KW"/>
</dbReference>
<comment type="caution">
    <text evidence="11">The sequence shown here is derived from an EMBL/GenBank/DDBJ whole genome shotgun (WGS) entry which is preliminary data.</text>
</comment>
<reference evidence="11 12" key="1">
    <citation type="submission" date="2018-09" db="EMBL/GenBank/DDBJ databases">
        <title>Genomic investigation of the strawberry pathogen Phytophthora fragariae indicates pathogenicity is determined by transcriptional variation in three key races.</title>
        <authorList>
            <person name="Adams T.M."/>
            <person name="Armitage A.D."/>
            <person name="Sobczyk M.K."/>
            <person name="Bates H.J."/>
            <person name="Dunwell J.M."/>
            <person name="Nellist C.F."/>
            <person name="Harrison R.J."/>
        </authorList>
    </citation>
    <scope>NUCLEOTIDE SEQUENCE [LARGE SCALE GENOMIC DNA]</scope>
    <source>
        <strain evidence="11 12">SCRP249</strain>
    </source>
</reference>
<evidence type="ECO:0000259" key="10">
    <source>
        <dbReference type="Pfam" id="PF17917"/>
    </source>
</evidence>
<dbReference type="GO" id="GO:0006508">
    <property type="term" value="P:proteolysis"/>
    <property type="evidence" value="ECO:0007669"/>
    <property type="project" value="UniProtKB-KW"/>
</dbReference>
<dbReference type="Proteomes" id="UP000429607">
    <property type="component" value="Unassembled WGS sequence"/>
</dbReference>
<dbReference type="PANTHER" id="PTHR33064:SF37">
    <property type="entry name" value="RIBONUCLEASE H"/>
    <property type="match status" value="1"/>
</dbReference>
<dbReference type="Gene3D" id="3.30.70.270">
    <property type="match status" value="2"/>
</dbReference>
<evidence type="ECO:0000259" key="9">
    <source>
        <dbReference type="Pfam" id="PF00078"/>
    </source>
</evidence>
<dbReference type="SUPFAM" id="SSF56672">
    <property type="entry name" value="DNA/RNA polymerases"/>
    <property type="match status" value="1"/>
</dbReference>
<evidence type="ECO:0000313" key="11">
    <source>
        <dbReference type="EMBL" id="KAE8964163.1"/>
    </source>
</evidence>
<dbReference type="AlphaFoldDB" id="A0A6A3H590"/>
<dbReference type="InterPro" id="IPR051320">
    <property type="entry name" value="Viral_Replic_Matur_Polypro"/>
</dbReference>
<dbReference type="InterPro" id="IPR041373">
    <property type="entry name" value="RT_RNaseH"/>
</dbReference>
<protein>
    <recommendedName>
        <fullName evidence="13">Reverse transcriptase</fullName>
    </recommendedName>
</protein>
<dbReference type="PANTHER" id="PTHR33064">
    <property type="entry name" value="POL PROTEIN"/>
    <property type="match status" value="1"/>
</dbReference>
<feature type="domain" description="Reverse transcriptase" evidence="9">
    <location>
        <begin position="343"/>
        <end position="446"/>
    </location>
</feature>
<gene>
    <name evidence="11" type="ORF">PR001_g29144</name>
</gene>
<evidence type="ECO:0000256" key="4">
    <source>
        <dbReference type="ARBA" id="ARBA00022722"/>
    </source>
</evidence>
<keyword evidence="2" id="KW-0808">Transferase</keyword>
<feature type="domain" description="Reverse transcriptase RNase H-like" evidence="10">
    <location>
        <begin position="556"/>
        <end position="649"/>
    </location>
</feature>
<evidence type="ECO:0000313" key="12">
    <source>
        <dbReference type="Proteomes" id="UP000429607"/>
    </source>
</evidence>
<proteinExistence type="predicted"/>
<evidence type="ECO:0000256" key="7">
    <source>
        <dbReference type="ARBA" id="ARBA00022801"/>
    </source>
</evidence>
<keyword evidence="5" id="KW-0064">Aspartyl protease</keyword>
<evidence type="ECO:0000256" key="1">
    <source>
        <dbReference type="ARBA" id="ARBA00022670"/>
    </source>
</evidence>